<dbReference type="GO" id="GO:2001199">
    <property type="term" value="P:negative regulation of dendritic cell differentiation"/>
    <property type="evidence" value="ECO:0007669"/>
    <property type="project" value="TreeGrafter"/>
</dbReference>
<feature type="transmembrane region" description="Helical" evidence="7">
    <location>
        <begin position="65"/>
        <end position="87"/>
    </location>
</feature>
<dbReference type="STRING" id="10020.ENSDORP00000004360"/>
<feature type="transmembrane region" description="Helical" evidence="7">
    <location>
        <begin position="99"/>
        <end position="115"/>
    </location>
</feature>
<gene>
    <name evidence="9" type="primary">Tmem176b</name>
</gene>
<evidence type="ECO:0000256" key="4">
    <source>
        <dbReference type="ARBA" id="ARBA00022692"/>
    </source>
</evidence>
<reference evidence="9" key="1">
    <citation type="submission" date="2025-08" db="UniProtKB">
        <authorList>
            <consortium name="RefSeq"/>
        </authorList>
    </citation>
    <scope>IDENTIFICATION</scope>
    <source>
        <tissue evidence="9">Kidney</tissue>
    </source>
</reference>
<name>A0A1S3G1K8_DIPOR</name>
<sequence>MTQPTVTVNGVDMDCAQSQPYHIDIHFHQESTLAELLKSGSLLKQLFSCPGDAGSSKARISYKQLAIGVTQILLGLVSGALGVSFYFGPWTQLRTSGCAFWAGSAAILAGAGVIIHQKHRGKLSGFLSLLLTLACMATAVAAAVFGVRSLIRQTDGSYSSDIYSLCEKPDPVYTTSGYIKLWRSSYDVDWREERCKSYMKTLMNLFLAFCALFTVICILKVILSLASLGLSLQSSTPLNSSREVLLDTDDRESEKKLLGETAEHLSASKKLPEAIIP</sequence>
<dbReference type="GO" id="GO:0016020">
    <property type="term" value="C:membrane"/>
    <property type="evidence" value="ECO:0007669"/>
    <property type="project" value="UniProtKB-SubCell"/>
</dbReference>
<evidence type="ECO:0000256" key="6">
    <source>
        <dbReference type="ARBA" id="ARBA00023136"/>
    </source>
</evidence>
<dbReference type="Proteomes" id="UP000081671">
    <property type="component" value="Unplaced"/>
</dbReference>
<dbReference type="RefSeq" id="XP_012882688.1">
    <property type="nucleotide sequence ID" value="XM_013027234.1"/>
</dbReference>
<dbReference type="Pfam" id="PF04103">
    <property type="entry name" value="CD20"/>
    <property type="match status" value="1"/>
</dbReference>
<protein>
    <submittedName>
        <fullName evidence="9">Transmembrane protein 176B</fullName>
    </submittedName>
</protein>
<evidence type="ECO:0000313" key="9">
    <source>
        <dbReference type="RefSeq" id="XP_012882688.1"/>
    </source>
</evidence>
<evidence type="ECO:0000313" key="8">
    <source>
        <dbReference type="Proteomes" id="UP000081671"/>
    </source>
</evidence>
<dbReference type="GeneID" id="105993865"/>
<keyword evidence="4 7" id="KW-0812">Transmembrane</keyword>
<dbReference type="PANTHER" id="PTHR15756">
    <property type="entry name" value="LR8/HCA112"/>
    <property type="match status" value="1"/>
</dbReference>
<feature type="transmembrane region" description="Helical" evidence="7">
    <location>
        <begin position="206"/>
        <end position="232"/>
    </location>
</feature>
<evidence type="ECO:0000256" key="2">
    <source>
        <dbReference type="ARBA" id="ARBA00006022"/>
    </source>
</evidence>
<keyword evidence="6 7" id="KW-0472">Membrane</keyword>
<keyword evidence="3" id="KW-0597">Phosphoprotein</keyword>
<comment type="subcellular location">
    <subcellularLocation>
        <location evidence="1">Membrane</location>
        <topology evidence="1">Multi-pass membrane protein</topology>
    </subcellularLocation>
</comment>
<accession>A0A1S3G1K8</accession>
<dbReference type="InterPro" id="IPR007237">
    <property type="entry name" value="CD20-like"/>
</dbReference>
<keyword evidence="8" id="KW-1185">Reference proteome</keyword>
<feature type="transmembrane region" description="Helical" evidence="7">
    <location>
        <begin position="127"/>
        <end position="151"/>
    </location>
</feature>
<keyword evidence="5 7" id="KW-1133">Transmembrane helix</keyword>
<dbReference type="FunCoup" id="A0A1S3G1K8">
    <property type="interactions" value="1"/>
</dbReference>
<evidence type="ECO:0000256" key="7">
    <source>
        <dbReference type="SAM" id="Phobius"/>
    </source>
</evidence>
<dbReference type="OrthoDB" id="8951938at2759"/>
<organism evidence="8 9">
    <name type="scientific">Dipodomys ordii</name>
    <name type="common">Ord's kangaroo rat</name>
    <dbReference type="NCBI Taxonomy" id="10020"/>
    <lineage>
        <taxon>Eukaryota</taxon>
        <taxon>Metazoa</taxon>
        <taxon>Chordata</taxon>
        <taxon>Craniata</taxon>
        <taxon>Vertebrata</taxon>
        <taxon>Euteleostomi</taxon>
        <taxon>Mammalia</taxon>
        <taxon>Eutheria</taxon>
        <taxon>Euarchontoglires</taxon>
        <taxon>Glires</taxon>
        <taxon>Rodentia</taxon>
        <taxon>Castorimorpha</taxon>
        <taxon>Heteromyidae</taxon>
        <taxon>Dipodomyinae</taxon>
        <taxon>Dipodomys</taxon>
    </lineage>
</organism>
<dbReference type="AlphaFoldDB" id="A0A1S3G1K8"/>
<evidence type="ECO:0000256" key="5">
    <source>
        <dbReference type="ARBA" id="ARBA00022989"/>
    </source>
</evidence>
<dbReference type="CTD" id="28959"/>
<dbReference type="PANTHER" id="PTHR15756:SF7">
    <property type="entry name" value="TRANSMEMBRANE PROTEIN 176B"/>
    <property type="match status" value="1"/>
</dbReference>
<evidence type="ECO:0000256" key="3">
    <source>
        <dbReference type="ARBA" id="ARBA00022553"/>
    </source>
</evidence>
<dbReference type="KEGG" id="dord:105993865"/>
<dbReference type="InParanoid" id="A0A1S3G1K8"/>
<evidence type="ECO:0000256" key="1">
    <source>
        <dbReference type="ARBA" id="ARBA00004141"/>
    </source>
</evidence>
<comment type="similarity">
    <text evidence="2">Belongs to the TMEM176 family.</text>
</comment>
<dbReference type="InterPro" id="IPR009281">
    <property type="entry name" value="TMEM176A/TMEM176B"/>
</dbReference>
<proteinExistence type="inferred from homology"/>